<name>A0ABS5CEA0_9BACL</name>
<keyword evidence="5" id="KW-1185">Reference proteome</keyword>
<dbReference type="Pfam" id="PF22704">
    <property type="entry name" value="CBM13-like"/>
    <property type="match status" value="1"/>
</dbReference>
<dbReference type="InterPro" id="IPR003961">
    <property type="entry name" value="FN3_dom"/>
</dbReference>
<dbReference type="PROSITE" id="PS50853">
    <property type="entry name" value="FN3"/>
    <property type="match status" value="1"/>
</dbReference>
<feature type="domain" description="Fibronectin type-III" evidence="2">
    <location>
        <begin position="475"/>
        <end position="560"/>
    </location>
</feature>
<dbReference type="InterPro" id="IPR005084">
    <property type="entry name" value="CBM6"/>
</dbReference>
<accession>A0ABS5CEA0</accession>
<evidence type="ECO:0000313" key="4">
    <source>
        <dbReference type="EMBL" id="MBP3964316.1"/>
    </source>
</evidence>
<dbReference type="PROSITE" id="PS50843">
    <property type="entry name" value="EXPANSIN_CBD"/>
    <property type="match status" value="1"/>
</dbReference>
<protein>
    <submittedName>
        <fullName evidence="4">DUF4832 domain-containing protein</fullName>
    </submittedName>
</protein>
<dbReference type="InterPro" id="IPR007117">
    <property type="entry name" value="Expansin_CBD"/>
</dbReference>
<dbReference type="InterPro" id="IPR036116">
    <property type="entry name" value="FN3_sf"/>
</dbReference>
<organism evidence="4 5">
    <name type="scientific">Paenibacillus lignilyticus</name>
    <dbReference type="NCBI Taxonomy" id="1172615"/>
    <lineage>
        <taxon>Bacteria</taxon>
        <taxon>Bacillati</taxon>
        <taxon>Bacillota</taxon>
        <taxon>Bacilli</taxon>
        <taxon>Bacillales</taxon>
        <taxon>Paenibacillaceae</taxon>
        <taxon>Paenibacillus</taxon>
    </lineage>
</organism>
<comment type="caution">
    <text evidence="4">The sequence shown here is derived from an EMBL/GenBank/DDBJ whole genome shotgun (WGS) entry which is preliminary data.</text>
</comment>
<dbReference type="InterPro" id="IPR055240">
    <property type="entry name" value="CBM13-like"/>
</dbReference>
<feature type="domain" description="Expansin-like CBD" evidence="1">
    <location>
        <begin position="339"/>
        <end position="415"/>
    </location>
</feature>
<dbReference type="SUPFAM" id="SSF49265">
    <property type="entry name" value="Fibronectin type III"/>
    <property type="match status" value="1"/>
</dbReference>
<evidence type="ECO:0000313" key="5">
    <source>
        <dbReference type="Proteomes" id="UP000673394"/>
    </source>
</evidence>
<evidence type="ECO:0000259" key="3">
    <source>
        <dbReference type="PROSITE" id="PS51175"/>
    </source>
</evidence>
<proteinExistence type="predicted"/>
<dbReference type="Gene3D" id="2.60.120.260">
    <property type="entry name" value="Galactose-binding domain-like"/>
    <property type="match status" value="1"/>
</dbReference>
<dbReference type="SMART" id="SM00060">
    <property type="entry name" value="FN3"/>
    <property type="match status" value="1"/>
</dbReference>
<dbReference type="CDD" id="cd04081">
    <property type="entry name" value="CBM35_galactosidase-like"/>
    <property type="match status" value="1"/>
</dbReference>
<dbReference type="InterPro" id="IPR013783">
    <property type="entry name" value="Ig-like_fold"/>
</dbReference>
<dbReference type="RefSeq" id="WP_210659538.1">
    <property type="nucleotide sequence ID" value="NZ_JAGKSP010000006.1"/>
</dbReference>
<dbReference type="Gene3D" id="2.60.40.10">
    <property type="entry name" value="Immunoglobulins"/>
    <property type="match status" value="1"/>
</dbReference>
<evidence type="ECO:0000259" key="1">
    <source>
        <dbReference type="PROSITE" id="PS50843"/>
    </source>
</evidence>
<reference evidence="4 5" key="1">
    <citation type="submission" date="2021-04" db="EMBL/GenBank/DDBJ databases">
        <title>Paenibacillus sp. DLE-14 whole genome sequence.</title>
        <authorList>
            <person name="Ham Y.J."/>
        </authorList>
    </citation>
    <scope>NUCLEOTIDE SEQUENCE [LARGE SCALE GENOMIC DNA]</scope>
    <source>
        <strain evidence="4 5">DLE-14</strain>
    </source>
</reference>
<dbReference type="EMBL" id="JAGKSP010000006">
    <property type="protein sequence ID" value="MBP3964316.1"/>
    <property type="molecule type" value="Genomic_DNA"/>
</dbReference>
<dbReference type="PROSITE" id="PS51175">
    <property type="entry name" value="CBM6"/>
    <property type="match status" value="1"/>
</dbReference>
<dbReference type="InterPro" id="IPR008979">
    <property type="entry name" value="Galactose-bd-like_sf"/>
</dbReference>
<dbReference type="InterPro" id="IPR032267">
    <property type="entry name" value="DUF4832"/>
</dbReference>
<dbReference type="Pfam" id="PF16116">
    <property type="entry name" value="DUF4832"/>
    <property type="match status" value="1"/>
</dbReference>
<evidence type="ECO:0000259" key="2">
    <source>
        <dbReference type="PROSITE" id="PS50853"/>
    </source>
</evidence>
<gene>
    <name evidence="4" type="ORF">I8J30_16495</name>
</gene>
<dbReference type="Proteomes" id="UP000673394">
    <property type="component" value="Unassembled WGS sequence"/>
</dbReference>
<sequence>MGNITVKLTETPEAFNNPIMGFRPSRGINDSSFPNREYADIYKHYIKYTDLEMNATDSVQKIKDWSNKAWVGIEKKNIKVVPRVVIVYPNVGEYWPNGVPHGDPVNQWLTDTLKSRLVAFIAKLGQAWDNDPRVAFVELGLYGKWAEHHIYPNKFPDGTHIIPLSFQKALGDAFNAAFHNKKILVRYTDTFTAYNFGIYWDSFALPDDAVTGNGEISRNTWRTQINSGEVAYNWGNQSNLGGSPNGTLSSVSNTNYVIDWIMKTHTSSLGWISDYTASNPAVEVGATAMQKVLGYRFVLNQATFTGNVPSGGTMNVSFQVTNKGSSPFYYSWPVEANLLRSDGTVAWKGVFQADIRSWLPGSDWNSAARAYNQAPTVNTVNGAFKLPITLPNGTYTLALSILDPAGWQPGARFANTNYYTGGRTPIGKVGIGMEPANQTLGSFASLKSDTTLGYSLQSSAYTGSVGSTDTQAPTAPAGLTSTAKTTSSISLSWSASTDNVGVAGYDVYRNSSFVGSTTSTSYTDTGLKASTSYSYIVSAKDAIGNVSGNSNAISVTTNAASTGTTVTIEAESSANTLAGGAVAVACSSCSGGSKVGYVGNNRGTLQFNRINAATAGTYTLIISYVNGDASARAARISVNSAIANLSFPSTGSWSTVGTYQATVQLKAGDNTIKFSNASGWAPDFDRIQLIRR</sequence>
<dbReference type="Pfam" id="PF00041">
    <property type="entry name" value="fn3"/>
    <property type="match status" value="1"/>
</dbReference>
<feature type="domain" description="CBM6" evidence="3">
    <location>
        <begin position="566"/>
        <end position="690"/>
    </location>
</feature>
<dbReference type="SUPFAM" id="SSF49785">
    <property type="entry name" value="Galactose-binding domain-like"/>
    <property type="match status" value="1"/>
</dbReference>